<dbReference type="GO" id="GO:0042110">
    <property type="term" value="P:T cell activation"/>
    <property type="evidence" value="ECO:0007669"/>
    <property type="project" value="TreeGrafter"/>
</dbReference>
<evidence type="ECO:0000313" key="6">
    <source>
        <dbReference type="Ensembl" id="ENSPCEP00000009194.1"/>
    </source>
</evidence>
<dbReference type="InterPro" id="IPR036179">
    <property type="entry name" value="Ig-like_dom_sf"/>
</dbReference>
<evidence type="ECO:0000256" key="2">
    <source>
        <dbReference type="ARBA" id="ARBA00022729"/>
    </source>
</evidence>
<evidence type="ECO:0000256" key="1">
    <source>
        <dbReference type="ARBA" id="ARBA00004370"/>
    </source>
</evidence>
<feature type="domain" description="Ig-like" evidence="5">
    <location>
        <begin position="126"/>
        <end position="207"/>
    </location>
</feature>
<dbReference type="InterPro" id="IPR007110">
    <property type="entry name" value="Ig-like_dom"/>
</dbReference>
<dbReference type="Ensembl" id="ENSPCET00000009520.1">
    <property type="protein sequence ID" value="ENSPCEP00000009194.1"/>
    <property type="gene ID" value="ENSPCEG00000007365.1"/>
</dbReference>
<keyword evidence="7" id="KW-1185">Reference proteome</keyword>
<dbReference type="PANTHER" id="PTHR12080:SF18">
    <property type="entry name" value="SLAM FAMILY MEMBER 9"/>
    <property type="match status" value="1"/>
</dbReference>
<dbReference type="PROSITE" id="PS50835">
    <property type="entry name" value="IG_LIKE"/>
    <property type="match status" value="1"/>
</dbReference>
<protein>
    <recommendedName>
        <fullName evidence="5">Ig-like domain-containing protein</fullName>
    </recommendedName>
</protein>
<keyword evidence="2" id="KW-0732">Signal</keyword>
<evidence type="ECO:0000259" key="5">
    <source>
        <dbReference type="PROSITE" id="PS50835"/>
    </source>
</evidence>
<dbReference type="Proteomes" id="UP000694393">
    <property type="component" value="Unplaced"/>
</dbReference>
<dbReference type="AlphaFoldDB" id="A0A8C8RQ13"/>
<organism evidence="6 7">
    <name type="scientific">Pelusios castaneus</name>
    <name type="common">West African mud turtle</name>
    <dbReference type="NCBI Taxonomy" id="367368"/>
    <lineage>
        <taxon>Eukaryota</taxon>
        <taxon>Metazoa</taxon>
        <taxon>Chordata</taxon>
        <taxon>Craniata</taxon>
        <taxon>Vertebrata</taxon>
        <taxon>Euteleostomi</taxon>
        <taxon>Archelosauria</taxon>
        <taxon>Testudinata</taxon>
        <taxon>Testudines</taxon>
        <taxon>Pleurodira</taxon>
        <taxon>Pelomedusidae</taxon>
        <taxon>Pelusios</taxon>
    </lineage>
</organism>
<keyword evidence="3" id="KW-0472">Membrane</keyword>
<dbReference type="InterPro" id="IPR013783">
    <property type="entry name" value="Ig-like_fold"/>
</dbReference>
<evidence type="ECO:0000256" key="3">
    <source>
        <dbReference type="ARBA" id="ARBA00023136"/>
    </source>
</evidence>
<keyword evidence="4" id="KW-0325">Glycoprotein</keyword>
<proteinExistence type="predicted"/>
<dbReference type="GO" id="GO:0009897">
    <property type="term" value="C:external side of plasma membrane"/>
    <property type="evidence" value="ECO:0007669"/>
    <property type="project" value="TreeGrafter"/>
</dbReference>
<evidence type="ECO:0000313" key="7">
    <source>
        <dbReference type="Proteomes" id="UP000694393"/>
    </source>
</evidence>
<accession>A0A8C8RQ13</accession>
<comment type="subcellular location">
    <subcellularLocation>
        <location evidence="1">Membrane</location>
    </subcellularLocation>
</comment>
<dbReference type="InterPro" id="IPR015631">
    <property type="entry name" value="CD2/SLAM_rcpt"/>
</dbReference>
<reference evidence="6" key="1">
    <citation type="submission" date="2025-08" db="UniProtKB">
        <authorList>
            <consortium name="Ensembl"/>
        </authorList>
    </citation>
    <scope>IDENTIFICATION</scope>
</reference>
<dbReference type="Gene3D" id="2.60.40.10">
    <property type="entry name" value="Immunoglobulins"/>
    <property type="match status" value="2"/>
</dbReference>
<reference evidence="6" key="2">
    <citation type="submission" date="2025-09" db="UniProtKB">
        <authorList>
            <consortium name="Ensembl"/>
        </authorList>
    </citation>
    <scope>IDENTIFICATION</scope>
</reference>
<sequence>MLLSLLQGSAPVLSLKGTHLKVSDSQLGLLGAETAYFFLLIVIYPCSQHLLTVGAGNPPSVIVTLPSYYGRLRVTPRSYSLQLTELRLEDTGTYRAQITMATGTIDRQFTLRVYRKWGRFLLFYFPLIVTFTTCGNETCDYNLTCMVREGGKNVTFRWTYTAGDADVSTGPILHISQRSPAAPPNVTCTAQNPVSNNSTTGFAKEIYACQRLSEAFCFKTRNIEIQAMAQYFWQF</sequence>
<name>A0A8C8RQ13_9SAUR</name>
<dbReference type="SUPFAM" id="SSF48726">
    <property type="entry name" value="Immunoglobulin"/>
    <property type="match status" value="1"/>
</dbReference>
<evidence type="ECO:0000256" key="4">
    <source>
        <dbReference type="ARBA" id="ARBA00023180"/>
    </source>
</evidence>
<dbReference type="PANTHER" id="PTHR12080">
    <property type="entry name" value="SIGNALING LYMPHOCYTIC ACTIVATION MOLECULE"/>
    <property type="match status" value="1"/>
</dbReference>